<keyword evidence="2" id="KW-1185">Reference proteome</keyword>
<protein>
    <submittedName>
        <fullName evidence="1">Uncharacterized protein</fullName>
    </submittedName>
</protein>
<reference evidence="1 2" key="1">
    <citation type="submission" date="2016-03" db="EMBL/GenBank/DDBJ databases">
        <title>Cyphomyrmex costatus WGS genome.</title>
        <authorList>
            <person name="Nygaard S."/>
            <person name="Hu H."/>
            <person name="Boomsma J."/>
            <person name="Zhang G."/>
        </authorList>
    </citation>
    <scope>NUCLEOTIDE SEQUENCE [LARGE SCALE GENOMIC DNA]</scope>
    <source>
        <strain evidence="1">MS0001</strain>
        <tissue evidence="1">Whole body</tissue>
    </source>
</reference>
<evidence type="ECO:0000313" key="1">
    <source>
        <dbReference type="EMBL" id="KYM96843.1"/>
    </source>
</evidence>
<evidence type="ECO:0000313" key="2">
    <source>
        <dbReference type="Proteomes" id="UP000078542"/>
    </source>
</evidence>
<accession>A0A151IAZ2</accession>
<name>A0A151IAZ2_9HYME</name>
<gene>
    <name evidence="1" type="ORF">ALC62_12494</name>
</gene>
<feature type="non-terminal residue" evidence="1">
    <location>
        <position position="1"/>
    </location>
</feature>
<dbReference type="AlphaFoldDB" id="A0A151IAZ2"/>
<sequence length="54" mass="6487">DRSIWLRGPLCLIVETARESGQERLSFEKFFVEVDQREKADSFYRYGIHLLPER</sequence>
<organism evidence="1 2">
    <name type="scientific">Cyphomyrmex costatus</name>
    <dbReference type="NCBI Taxonomy" id="456900"/>
    <lineage>
        <taxon>Eukaryota</taxon>
        <taxon>Metazoa</taxon>
        <taxon>Ecdysozoa</taxon>
        <taxon>Arthropoda</taxon>
        <taxon>Hexapoda</taxon>
        <taxon>Insecta</taxon>
        <taxon>Pterygota</taxon>
        <taxon>Neoptera</taxon>
        <taxon>Endopterygota</taxon>
        <taxon>Hymenoptera</taxon>
        <taxon>Apocrita</taxon>
        <taxon>Aculeata</taxon>
        <taxon>Formicoidea</taxon>
        <taxon>Formicidae</taxon>
        <taxon>Myrmicinae</taxon>
        <taxon>Cyphomyrmex</taxon>
    </lineage>
</organism>
<dbReference type="Proteomes" id="UP000078542">
    <property type="component" value="Unassembled WGS sequence"/>
</dbReference>
<proteinExistence type="predicted"/>
<dbReference type="EMBL" id="KQ978137">
    <property type="protein sequence ID" value="KYM96843.1"/>
    <property type="molecule type" value="Genomic_DNA"/>
</dbReference>